<gene>
    <name evidence="1" type="ordered locus">Calkro_0707</name>
</gene>
<accession>E4SEW1</accession>
<dbReference type="HOGENOM" id="CLU_2551912_0_0_9"/>
<evidence type="ECO:0000313" key="2">
    <source>
        <dbReference type="Proteomes" id="UP000006835"/>
    </source>
</evidence>
<sequence>MSLAKTRSWFGVFKREKGFPLSPTPLITARLTEGGITQGVTPDYIVIISQVHCKYNGLPSKGAPLSGLIIKQNLKEAKDNEN</sequence>
<reference key="1">
    <citation type="submission" date="2010-11" db="EMBL/GenBank/DDBJ databases">
        <title>Complete sequence of Caldicellulosiruptor kronotskyensis 2002.</title>
        <authorList>
            <consortium name="US DOE Joint Genome Institute"/>
            <person name="Lucas S."/>
            <person name="Copeland A."/>
            <person name="Lapidus A."/>
            <person name="Cheng J.-F."/>
            <person name="Bruce D."/>
            <person name="Goodwin L."/>
            <person name="Pitluck S."/>
            <person name="Davenport K."/>
            <person name="Detter J.C."/>
            <person name="Han C."/>
            <person name="Tapia R."/>
            <person name="Land M."/>
            <person name="Hauser L."/>
            <person name="Jeffries C."/>
            <person name="Kyrpides N."/>
            <person name="Ivanova N."/>
            <person name="Mikhailova N."/>
            <person name="Blumer-Schuette S.E."/>
            <person name="Kelly R.M."/>
            <person name="Woyke T."/>
        </authorList>
    </citation>
    <scope>NUCLEOTIDE SEQUENCE</scope>
    <source>
        <strain>2002</strain>
    </source>
</reference>
<dbReference type="KEGG" id="ckn:Calkro_0707"/>
<name>E4SEW1_CALK2</name>
<protein>
    <submittedName>
        <fullName evidence="1">Uncharacterized protein</fullName>
    </submittedName>
</protein>
<organism evidence="1 2">
    <name type="scientific">Caldicellulosiruptor kronotskyensis (strain DSM 18902 / VKM B-2412 / 2002)</name>
    <dbReference type="NCBI Taxonomy" id="632348"/>
    <lineage>
        <taxon>Bacteria</taxon>
        <taxon>Bacillati</taxon>
        <taxon>Bacillota</taxon>
        <taxon>Bacillota incertae sedis</taxon>
        <taxon>Caldicellulosiruptorales</taxon>
        <taxon>Caldicellulosiruptoraceae</taxon>
        <taxon>Caldicellulosiruptor</taxon>
    </lineage>
</organism>
<dbReference type="Proteomes" id="UP000006835">
    <property type="component" value="Chromosome"/>
</dbReference>
<keyword evidence="2" id="KW-1185">Reference proteome</keyword>
<proteinExistence type="predicted"/>
<evidence type="ECO:0000313" key="1">
    <source>
        <dbReference type="EMBL" id="ADQ45598.1"/>
    </source>
</evidence>
<dbReference type="EMBL" id="CP002330">
    <property type="protein sequence ID" value="ADQ45598.1"/>
    <property type="molecule type" value="Genomic_DNA"/>
</dbReference>
<dbReference type="AlphaFoldDB" id="E4SEW1"/>
<reference evidence="1 2" key="2">
    <citation type="journal article" date="2011" name="J. Bacteriol.">
        <title>Complete genome sequences for the anaerobic, extremely thermophilic plant biomass-degrading bacteria Caldicellulosiruptor hydrothermalis, Caldicellulosiruptor kristjanssonii, Caldicellulosiruptor kronotskyensis, Caldicellulosiruptor owensenis, and Caldicellulosiruptor lactoaceticus.</title>
        <authorList>
            <person name="Blumer-Schuette S.E."/>
            <person name="Ozdemir I."/>
            <person name="Mistry D."/>
            <person name="Lucas S."/>
            <person name="Lapidus A."/>
            <person name="Cheng J.F."/>
            <person name="Goodwin L.A."/>
            <person name="Pitluck S."/>
            <person name="Land M.L."/>
            <person name="Hauser L.J."/>
            <person name="Woyke T."/>
            <person name="Mikhailova N."/>
            <person name="Pati A."/>
            <person name="Kyrpides N.C."/>
            <person name="Ivanova N."/>
            <person name="Detter J.C."/>
            <person name="Walston-Davenport K."/>
            <person name="Han S."/>
            <person name="Adams M.W."/>
            <person name="Kelly R.M."/>
        </authorList>
    </citation>
    <scope>NUCLEOTIDE SEQUENCE [LARGE SCALE GENOMIC DNA]</scope>
    <source>
        <strain evidence="2">DSM 18902 / VKM B-2412 / 2002</strain>
    </source>
</reference>